<gene>
    <name evidence="3" type="primary">LOC107074089</name>
</gene>
<evidence type="ECO:0000313" key="3">
    <source>
        <dbReference type="RefSeq" id="XP_015190630.1"/>
    </source>
</evidence>
<sequence>MSIVSSRISSLNSILKSPGARSQLLRQSNKVYFKLPKNVKDILINFENRSNIRDYEDLVCILRSSSVKDIDLEEFVTEVRKCVSLLGPIHQIFVEVLLQINWIDRSPEVKLAYKIFLEDLMCTQTYYIKCIIDTLVALFKPVESDKDKEWEAGEYRKEDIDRLSHVHDVLRKILKVVPMSTKLLLQSVRANFPYIVLGTHIHEVYIYSLLQILNYAPQLQSDILTLITNRLVMLDVNIPQPDVNDEDSAMESDNEMLDIDENTNNENKNIKPLHPLSHTLDVCMGQMIKFIDDTCYVEDKLNMEAFKKLYLDYLKIFEAIILPTYECRYVQFIMLYICSFKATVVEAFLDWLWKKTTNPNIPIILRHTSVSYIASLIAVASFVSSGLVKRTLSKLSKWIHDYINREENSEYADHNPTNHHIFYSVCQALFFIITARCKDFIHTRNDMIYLNELDLPRIISCKLNPLKSCQSEVVHNFADVSRTYQLAYCYTIIESNSRNQLPIIYDNNDSCDYTLDGFFPFSTYNLSRSAQRLTHLLYDNSEYNYNNLANEDKTDIEEFMME</sequence>
<evidence type="ECO:0000256" key="1">
    <source>
        <dbReference type="ARBA" id="ARBA00010098"/>
    </source>
</evidence>
<keyword evidence="3" id="KW-0648">Protein biosynthesis</keyword>
<dbReference type="Pfam" id="PF05327">
    <property type="entry name" value="RRN3"/>
    <property type="match status" value="1"/>
</dbReference>
<dbReference type="InterPro" id="IPR007991">
    <property type="entry name" value="RNA_pol_I_trans_ini_fac_RRN3"/>
</dbReference>
<keyword evidence="3" id="KW-0396">Initiation factor</keyword>
<proteinExistence type="inferred from homology"/>
<dbReference type="GeneID" id="107074089"/>
<organism evidence="2 3">
    <name type="scientific">Polistes dominula</name>
    <name type="common">European paper wasp</name>
    <name type="synonym">Vespa dominula</name>
    <dbReference type="NCBI Taxonomy" id="743375"/>
    <lineage>
        <taxon>Eukaryota</taxon>
        <taxon>Metazoa</taxon>
        <taxon>Ecdysozoa</taxon>
        <taxon>Arthropoda</taxon>
        <taxon>Hexapoda</taxon>
        <taxon>Insecta</taxon>
        <taxon>Pterygota</taxon>
        <taxon>Neoptera</taxon>
        <taxon>Endopterygota</taxon>
        <taxon>Hymenoptera</taxon>
        <taxon>Apocrita</taxon>
        <taxon>Aculeata</taxon>
        <taxon>Vespoidea</taxon>
        <taxon>Vespidae</taxon>
        <taxon>Polistinae</taxon>
        <taxon>Polistini</taxon>
        <taxon>Polistes</taxon>
    </lineage>
</organism>
<comment type="similarity">
    <text evidence="1">Belongs to the RRN3 family.</text>
</comment>
<dbReference type="GO" id="GO:0003743">
    <property type="term" value="F:translation initiation factor activity"/>
    <property type="evidence" value="ECO:0007669"/>
    <property type="project" value="UniProtKB-KW"/>
</dbReference>
<evidence type="ECO:0000313" key="2">
    <source>
        <dbReference type="Proteomes" id="UP000694924"/>
    </source>
</evidence>
<dbReference type="RefSeq" id="XP_015190630.1">
    <property type="nucleotide sequence ID" value="XM_015335144.1"/>
</dbReference>
<accession>A0ABM1JDU2</accession>
<protein>
    <submittedName>
        <fullName evidence="3">RNA polymerase I-specific transcription initiation factor RRN3</fullName>
    </submittedName>
</protein>
<dbReference type="PANTHER" id="PTHR12790:SF0">
    <property type="entry name" value="RNA POLYMERASE I-SPECIFIC TRANSCRIPTION INITIATION FACTOR RRN3-RELATED"/>
    <property type="match status" value="1"/>
</dbReference>
<dbReference type="PANTHER" id="PTHR12790">
    <property type="entry name" value="TRANSCRIPTION INITIATION FACTOR IA RRN3"/>
    <property type="match status" value="1"/>
</dbReference>
<name>A0ABM1JDU2_POLDO</name>
<keyword evidence="2" id="KW-1185">Reference proteome</keyword>
<dbReference type="Proteomes" id="UP000694924">
    <property type="component" value="Unplaced"/>
</dbReference>
<reference evidence="3" key="1">
    <citation type="submission" date="2025-08" db="UniProtKB">
        <authorList>
            <consortium name="RefSeq"/>
        </authorList>
    </citation>
    <scope>IDENTIFICATION</scope>
    <source>
        <tissue evidence="3">Whole body</tissue>
    </source>
</reference>